<organism evidence="2 3">
    <name type="scientific">Phialocephala subalpina</name>
    <dbReference type="NCBI Taxonomy" id="576137"/>
    <lineage>
        <taxon>Eukaryota</taxon>
        <taxon>Fungi</taxon>
        <taxon>Dikarya</taxon>
        <taxon>Ascomycota</taxon>
        <taxon>Pezizomycotina</taxon>
        <taxon>Leotiomycetes</taxon>
        <taxon>Helotiales</taxon>
        <taxon>Mollisiaceae</taxon>
        <taxon>Phialocephala</taxon>
        <taxon>Phialocephala fortinii species complex</taxon>
    </lineage>
</organism>
<evidence type="ECO:0008006" key="4">
    <source>
        <dbReference type="Google" id="ProtNLM"/>
    </source>
</evidence>
<sequence length="273" mass="30003">MTPLPTPRTLLTSLIDTVTSTLPTPSQQQVNEPYSAPDNPLKNLPTSHRALLTTLHVLFPPPMLLQALDLLDRGLVTRLIFPPSHSSQSPQNCHGDDGSKGKAPEVYPPQAHIHLPDLPASATSSPTSEDIERIENEKRRGMKMYLVRSSQPTKGRYAAGIGTVYHVHVESWNCSCAAFAFAAFPASSYNVPWNLEQDSRQDYEMGMEEEKEEEEWEFGGLSRDGKDGGDGGGVPVCKHLLACVLGERWSEVLGSYVKEKVVSREEMAGYGAE</sequence>
<proteinExistence type="predicted"/>
<dbReference type="Proteomes" id="UP000184330">
    <property type="component" value="Unassembled WGS sequence"/>
</dbReference>
<dbReference type="OrthoDB" id="74545at2759"/>
<reference evidence="2 3" key="1">
    <citation type="submission" date="2016-03" db="EMBL/GenBank/DDBJ databases">
        <authorList>
            <person name="Ploux O."/>
        </authorList>
    </citation>
    <scope>NUCLEOTIDE SEQUENCE [LARGE SCALE GENOMIC DNA]</scope>
    <source>
        <strain evidence="2 3">UAMH 11012</strain>
    </source>
</reference>
<feature type="region of interest" description="Disordered" evidence="1">
    <location>
        <begin position="82"/>
        <end position="104"/>
    </location>
</feature>
<dbReference type="EMBL" id="FJOG01000004">
    <property type="protein sequence ID" value="CZR53964.1"/>
    <property type="molecule type" value="Genomic_DNA"/>
</dbReference>
<evidence type="ECO:0000313" key="2">
    <source>
        <dbReference type="EMBL" id="CZR53964.1"/>
    </source>
</evidence>
<protein>
    <recommendedName>
        <fullName evidence="4">SWIM-type domain-containing protein</fullName>
    </recommendedName>
</protein>
<dbReference type="STRING" id="576137.A0A1L7WMF4"/>
<dbReference type="AlphaFoldDB" id="A0A1L7WMF4"/>
<evidence type="ECO:0000256" key="1">
    <source>
        <dbReference type="SAM" id="MobiDB-lite"/>
    </source>
</evidence>
<evidence type="ECO:0000313" key="3">
    <source>
        <dbReference type="Proteomes" id="UP000184330"/>
    </source>
</evidence>
<feature type="compositionally biased region" description="Basic and acidic residues" evidence="1">
    <location>
        <begin position="94"/>
        <end position="103"/>
    </location>
</feature>
<accession>A0A1L7WMF4</accession>
<keyword evidence="3" id="KW-1185">Reference proteome</keyword>
<gene>
    <name evidence="2" type="ORF">PAC_03847</name>
</gene>
<name>A0A1L7WMF4_9HELO</name>